<dbReference type="InterPro" id="IPR024524">
    <property type="entry name" value="DUF3800"/>
</dbReference>
<dbReference type="Proteomes" id="UP000282084">
    <property type="component" value="Unassembled WGS sequence"/>
</dbReference>
<proteinExistence type="predicted"/>
<dbReference type="OrthoDB" id="5188615at2"/>
<name>A0A495VQL6_9PSEU</name>
<comment type="caution">
    <text evidence="1">The sequence shown here is derived from an EMBL/GenBank/DDBJ whole genome shotgun (WGS) entry which is preliminary data.</text>
</comment>
<evidence type="ECO:0000313" key="2">
    <source>
        <dbReference type="Proteomes" id="UP000282084"/>
    </source>
</evidence>
<organism evidence="1 2">
    <name type="scientific">Saccharothrix australiensis</name>
    <dbReference type="NCBI Taxonomy" id="2072"/>
    <lineage>
        <taxon>Bacteria</taxon>
        <taxon>Bacillati</taxon>
        <taxon>Actinomycetota</taxon>
        <taxon>Actinomycetes</taxon>
        <taxon>Pseudonocardiales</taxon>
        <taxon>Pseudonocardiaceae</taxon>
        <taxon>Saccharothrix</taxon>
    </lineage>
</organism>
<reference evidence="1 2" key="1">
    <citation type="submission" date="2018-10" db="EMBL/GenBank/DDBJ databases">
        <title>Sequencing the genomes of 1000 actinobacteria strains.</title>
        <authorList>
            <person name="Klenk H.-P."/>
        </authorList>
    </citation>
    <scope>NUCLEOTIDE SEQUENCE [LARGE SCALE GENOMIC DNA]</scope>
    <source>
        <strain evidence="1 2">DSM 43800</strain>
    </source>
</reference>
<accession>A0A495VQL6</accession>
<dbReference type="EMBL" id="RBXO01000001">
    <property type="protein sequence ID" value="RKT51584.1"/>
    <property type="molecule type" value="Genomic_DNA"/>
</dbReference>
<evidence type="ECO:0008006" key="3">
    <source>
        <dbReference type="Google" id="ProtNLM"/>
    </source>
</evidence>
<dbReference type="Pfam" id="PF12686">
    <property type="entry name" value="DUF3800"/>
    <property type="match status" value="1"/>
</dbReference>
<keyword evidence="2" id="KW-1185">Reference proteome</keyword>
<dbReference type="AlphaFoldDB" id="A0A495VQL6"/>
<dbReference type="RefSeq" id="WP_121000512.1">
    <property type="nucleotide sequence ID" value="NZ_RBXO01000001.1"/>
</dbReference>
<protein>
    <recommendedName>
        <fullName evidence="3">DUF3800 domain-containing protein</fullName>
    </recommendedName>
</protein>
<evidence type="ECO:0000313" key="1">
    <source>
        <dbReference type="EMBL" id="RKT51584.1"/>
    </source>
</evidence>
<sequence>MTVHAFVDESRRNDTYYLAAAVVRPDRLNPLRAQLRALLFPGQRELHFYKEKPARRRLIISRVSAWQVRVDIYRAGCRSGEEKARQACLARLVDDLLDVDGRRLVLDSRQGRNAHDDLTIRHALGKCASETGVVYEHLDSAAEPLLWLADIAVWCHGAGGEWARRAAPVIGSVIRLDWP</sequence>
<gene>
    <name evidence="1" type="ORF">C8E97_0063</name>
</gene>